<sequence>MPIPFAPRGALLALALTLGTTATWAAPDVPANTAPVSNWKISAGPGIYVSPDFPGSRSSLVYPIVYQDIDYGGRFFSRGFDLLGVYAVNNDIWQIGADFQFDPTWRKSKNDSRLNGLGDVNMTMRARAFAQAQVSFVTFSADVAQDIAGQGQGLIANGDVLFSLPAGKWLFTLGPGLTWTNSKYMQTFFAVPARPPSRSTPRRRRAPTTTARQGRWRPRGCRTAGSGRSRSASGPGPGRQSGGSTGCTQSPCRASPPPASPSTRLGRRPAACFRASAQPR</sequence>
<name>H1S6R6_9BURK</name>
<accession>H1S6R6</accession>
<evidence type="ECO:0000256" key="4">
    <source>
        <dbReference type="ARBA" id="ARBA00023136"/>
    </source>
</evidence>
<dbReference type="InterPro" id="IPR010583">
    <property type="entry name" value="MipA"/>
</dbReference>
<dbReference type="GO" id="GO:0009279">
    <property type="term" value="C:cell outer membrane"/>
    <property type="evidence" value="ECO:0007669"/>
    <property type="project" value="UniProtKB-SubCell"/>
</dbReference>
<feature type="chain" id="PRO_5003555161" evidence="7">
    <location>
        <begin position="26"/>
        <end position="280"/>
    </location>
</feature>
<feature type="compositionally biased region" description="Low complexity" evidence="6">
    <location>
        <begin position="221"/>
        <end position="234"/>
    </location>
</feature>
<feature type="compositionally biased region" description="Gly residues" evidence="6">
    <location>
        <begin position="235"/>
        <end position="245"/>
    </location>
</feature>
<dbReference type="Proteomes" id="UP000005808">
    <property type="component" value="Unassembled WGS sequence"/>
</dbReference>
<evidence type="ECO:0000313" key="8">
    <source>
        <dbReference type="EMBL" id="EHP41727.1"/>
    </source>
</evidence>
<comment type="subcellular location">
    <subcellularLocation>
        <location evidence="1">Cell outer membrane</location>
    </subcellularLocation>
</comment>
<gene>
    <name evidence="8" type="ORF">OR16_18041</name>
</gene>
<organism evidence="8 9">
    <name type="scientific">Cupriavidus basilensis OR16</name>
    <dbReference type="NCBI Taxonomy" id="1127483"/>
    <lineage>
        <taxon>Bacteria</taxon>
        <taxon>Pseudomonadati</taxon>
        <taxon>Pseudomonadota</taxon>
        <taxon>Betaproteobacteria</taxon>
        <taxon>Burkholderiales</taxon>
        <taxon>Burkholderiaceae</taxon>
        <taxon>Cupriavidus</taxon>
    </lineage>
</organism>
<evidence type="ECO:0000256" key="7">
    <source>
        <dbReference type="SAM" id="SignalP"/>
    </source>
</evidence>
<evidence type="ECO:0000313" key="9">
    <source>
        <dbReference type="Proteomes" id="UP000005808"/>
    </source>
</evidence>
<feature type="signal peptide" evidence="7">
    <location>
        <begin position="1"/>
        <end position="25"/>
    </location>
</feature>
<dbReference type="Pfam" id="PF06629">
    <property type="entry name" value="MipA"/>
    <property type="match status" value="1"/>
</dbReference>
<dbReference type="AlphaFoldDB" id="H1S6R6"/>
<proteinExistence type="inferred from homology"/>
<keyword evidence="3 7" id="KW-0732">Signal</keyword>
<dbReference type="PANTHER" id="PTHR38776">
    <property type="entry name" value="MLTA-INTERACTING PROTEIN-RELATED"/>
    <property type="match status" value="1"/>
</dbReference>
<keyword evidence="4" id="KW-0472">Membrane</keyword>
<dbReference type="PANTHER" id="PTHR38776:SF1">
    <property type="entry name" value="MLTA-INTERACTING PROTEIN-RELATED"/>
    <property type="match status" value="1"/>
</dbReference>
<evidence type="ECO:0000256" key="5">
    <source>
        <dbReference type="ARBA" id="ARBA00023237"/>
    </source>
</evidence>
<comment type="caution">
    <text evidence="8">The sequence shown here is derived from an EMBL/GenBank/DDBJ whole genome shotgun (WGS) entry which is preliminary data.</text>
</comment>
<comment type="similarity">
    <text evidence="2">Belongs to the MipA/OmpV family.</text>
</comment>
<evidence type="ECO:0000256" key="6">
    <source>
        <dbReference type="SAM" id="MobiDB-lite"/>
    </source>
</evidence>
<keyword evidence="5" id="KW-0998">Cell outer membrane</keyword>
<evidence type="ECO:0000256" key="1">
    <source>
        <dbReference type="ARBA" id="ARBA00004442"/>
    </source>
</evidence>
<evidence type="ECO:0000256" key="2">
    <source>
        <dbReference type="ARBA" id="ARBA00005722"/>
    </source>
</evidence>
<dbReference type="EMBL" id="AHJE01000044">
    <property type="protein sequence ID" value="EHP41727.1"/>
    <property type="molecule type" value="Genomic_DNA"/>
</dbReference>
<evidence type="ECO:0000256" key="3">
    <source>
        <dbReference type="ARBA" id="ARBA00022729"/>
    </source>
</evidence>
<keyword evidence="8" id="KW-0812">Transmembrane</keyword>
<reference evidence="8 9" key="1">
    <citation type="journal article" date="2012" name="J. Bacteriol.">
        <title>De Novo Genome Project of Cupriavidus basilensis OR16.</title>
        <authorList>
            <person name="Cserhati M."/>
            <person name="Kriszt B."/>
            <person name="Szoboszlay S."/>
            <person name="Toth A."/>
            <person name="Szabo I."/>
            <person name="Tancsics A."/>
            <person name="Nagy I."/>
            <person name="Horvath B."/>
            <person name="Nagy I."/>
            <person name="Kukolya J."/>
        </authorList>
    </citation>
    <scope>NUCLEOTIDE SEQUENCE [LARGE SCALE GENOMIC DNA]</scope>
    <source>
        <strain evidence="8 9">OR16</strain>
    </source>
</reference>
<feature type="region of interest" description="Disordered" evidence="6">
    <location>
        <begin position="192"/>
        <end position="280"/>
    </location>
</feature>
<protein>
    <submittedName>
        <fullName evidence="8">Transmembrane protein</fullName>
    </submittedName>
</protein>